<evidence type="ECO:0000256" key="1">
    <source>
        <dbReference type="SAM" id="MobiDB-lite"/>
    </source>
</evidence>
<dbReference type="Proteomes" id="UP000772434">
    <property type="component" value="Unassembled WGS sequence"/>
</dbReference>
<keyword evidence="2" id="KW-0812">Transmembrane</keyword>
<dbReference type="AlphaFoldDB" id="A0A9P5U0I3"/>
<keyword evidence="2" id="KW-1133">Transmembrane helix</keyword>
<feature type="transmembrane region" description="Helical" evidence="2">
    <location>
        <begin position="166"/>
        <end position="188"/>
    </location>
</feature>
<dbReference type="EMBL" id="JADNRY010000204">
    <property type="protein sequence ID" value="KAF9061369.1"/>
    <property type="molecule type" value="Genomic_DNA"/>
</dbReference>
<protein>
    <submittedName>
        <fullName evidence="3">Uncharacterized protein</fullName>
    </submittedName>
</protein>
<evidence type="ECO:0000256" key="2">
    <source>
        <dbReference type="SAM" id="Phobius"/>
    </source>
</evidence>
<feature type="region of interest" description="Disordered" evidence="1">
    <location>
        <begin position="126"/>
        <end position="147"/>
    </location>
</feature>
<sequence>MFNQERGISESGISEPLPTAPIFGSLSGTLTPGQTVPFLLGGTPPPFAVIFSDGSSGGQAITVTTVTASDLPVTTGLLLQGTELEEIISLIIPTLTATSVQVAISYIGADGSGVFRLQDIALSPSTPTSLDTPSTTTAATRTTSSIPSASTSIPVALTVVDVPKNLGAIIGGTIAGAVFLLFTLLLWIRRPRRLARSAGSPAGLHSANEESISPFVTDITETRTGTSVLQKTRGVGVAGSTSSGVTLNVFKERG</sequence>
<proteinExistence type="predicted"/>
<accession>A0A9P5U0I3</accession>
<gene>
    <name evidence="3" type="ORF">BDP27DRAFT_1338207</name>
</gene>
<organism evidence="3 4">
    <name type="scientific">Rhodocollybia butyracea</name>
    <dbReference type="NCBI Taxonomy" id="206335"/>
    <lineage>
        <taxon>Eukaryota</taxon>
        <taxon>Fungi</taxon>
        <taxon>Dikarya</taxon>
        <taxon>Basidiomycota</taxon>
        <taxon>Agaricomycotina</taxon>
        <taxon>Agaricomycetes</taxon>
        <taxon>Agaricomycetidae</taxon>
        <taxon>Agaricales</taxon>
        <taxon>Marasmiineae</taxon>
        <taxon>Omphalotaceae</taxon>
        <taxon>Rhodocollybia</taxon>
    </lineage>
</organism>
<keyword evidence="2" id="KW-0472">Membrane</keyword>
<keyword evidence="4" id="KW-1185">Reference proteome</keyword>
<evidence type="ECO:0000313" key="4">
    <source>
        <dbReference type="Proteomes" id="UP000772434"/>
    </source>
</evidence>
<name>A0A9P5U0I3_9AGAR</name>
<comment type="caution">
    <text evidence="3">The sequence shown here is derived from an EMBL/GenBank/DDBJ whole genome shotgun (WGS) entry which is preliminary data.</text>
</comment>
<evidence type="ECO:0000313" key="3">
    <source>
        <dbReference type="EMBL" id="KAF9061369.1"/>
    </source>
</evidence>
<reference evidence="3" key="1">
    <citation type="submission" date="2020-11" db="EMBL/GenBank/DDBJ databases">
        <authorList>
            <consortium name="DOE Joint Genome Institute"/>
            <person name="Ahrendt S."/>
            <person name="Riley R."/>
            <person name="Andreopoulos W."/>
            <person name="Labutti K."/>
            <person name="Pangilinan J."/>
            <person name="Ruiz-Duenas F.J."/>
            <person name="Barrasa J.M."/>
            <person name="Sanchez-Garcia M."/>
            <person name="Camarero S."/>
            <person name="Miyauchi S."/>
            <person name="Serrano A."/>
            <person name="Linde D."/>
            <person name="Babiker R."/>
            <person name="Drula E."/>
            <person name="Ayuso-Fernandez I."/>
            <person name="Pacheco R."/>
            <person name="Padilla G."/>
            <person name="Ferreira P."/>
            <person name="Barriuso J."/>
            <person name="Kellner H."/>
            <person name="Castanera R."/>
            <person name="Alfaro M."/>
            <person name="Ramirez L."/>
            <person name="Pisabarro A.G."/>
            <person name="Kuo A."/>
            <person name="Tritt A."/>
            <person name="Lipzen A."/>
            <person name="He G."/>
            <person name="Yan M."/>
            <person name="Ng V."/>
            <person name="Cullen D."/>
            <person name="Martin F."/>
            <person name="Rosso M.-N."/>
            <person name="Henrissat B."/>
            <person name="Hibbett D."/>
            <person name="Martinez A.T."/>
            <person name="Grigoriev I.V."/>
        </authorList>
    </citation>
    <scope>NUCLEOTIDE SEQUENCE</scope>
    <source>
        <strain evidence="3">AH 40177</strain>
    </source>
</reference>